<dbReference type="FunFam" id="3.40.50.880:FF:000007">
    <property type="entry name" value="Peptidase E"/>
    <property type="match status" value="1"/>
</dbReference>
<comment type="function">
    <text evidence="20">Catalyzes the reduction of fatty acyl-CoA to fatty alcohols.</text>
</comment>
<evidence type="ECO:0000313" key="23">
    <source>
        <dbReference type="Proteomes" id="UP000091820"/>
    </source>
</evidence>
<comment type="subcellular location">
    <subcellularLocation>
        <location evidence="2">Cytoplasm</location>
    </subcellularLocation>
    <subcellularLocation>
        <location evidence="1">Membrane</location>
        <topology evidence="1">Multi-pass membrane protein</topology>
    </subcellularLocation>
</comment>
<protein>
    <recommendedName>
        <fullName evidence="20">Fatty acyl-CoA reductase</fullName>
        <ecNumber evidence="20">1.2.1.84</ecNumber>
    </recommendedName>
</protein>
<evidence type="ECO:0000256" key="10">
    <source>
        <dbReference type="ARBA" id="ARBA00022825"/>
    </source>
</evidence>
<dbReference type="InterPro" id="IPR036291">
    <property type="entry name" value="NAD(P)-bd_dom_sf"/>
</dbReference>
<evidence type="ECO:0000256" key="9">
    <source>
        <dbReference type="ARBA" id="ARBA00022801"/>
    </source>
</evidence>
<keyword evidence="16 20" id="KW-0472">Membrane</keyword>
<keyword evidence="15 20" id="KW-0443">Lipid metabolism</keyword>
<evidence type="ECO:0000256" key="5">
    <source>
        <dbReference type="ARBA" id="ARBA00022490"/>
    </source>
</evidence>
<dbReference type="Gene3D" id="3.40.50.880">
    <property type="match status" value="1"/>
</dbReference>
<dbReference type="GO" id="GO:0016805">
    <property type="term" value="F:dipeptidase activity"/>
    <property type="evidence" value="ECO:0007669"/>
    <property type="project" value="UniProtKB-KW"/>
</dbReference>
<dbReference type="InterPro" id="IPR013120">
    <property type="entry name" value="FAR_NAD-bd"/>
</dbReference>
<dbReference type="CDD" id="cd05236">
    <property type="entry name" value="FAR-N_SDR_e"/>
    <property type="match status" value="1"/>
</dbReference>
<dbReference type="InterPro" id="IPR029062">
    <property type="entry name" value="Class_I_gatase-like"/>
</dbReference>
<dbReference type="Gene3D" id="3.40.50.720">
    <property type="entry name" value="NAD(P)-binding Rossmann-like Domain"/>
    <property type="match status" value="1"/>
</dbReference>
<evidence type="ECO:0000256" key="19">
    <source>
        <dbReference type="ARBA" id="ARBA00058347"/>
    </source>
</evidence>
<dbReference type="EnsemblMetazoa" id="GBRI044594-RA">
    <property type="protein sequence ID" value="GBRI044594-PA"/>
    <property type="gene ID" value="GBRI044594"/>
</dbReference>
<accession>A0A1A9X544</accession>
<reference evidence="22" key="2">
    <citation type="submission" date="2020-05" db="UniProtKB">
        <authorList>
            <consortium name="EnsemblMetazoa"/>
        </authorList>
    </citation>
    <scope>IDENTIFICATION</scope>
    <source>
        <strain evidence="22">IAEA</strain>
    </source>
</reference>
<keyword evidence="5" id="KW-0963">Cytoplasm</keyword>
<dbReference type="Proteomes" id="UP000091820">
    <property type="component" value="Unassembled WGS sequence"/>
</dbReference>
<comment type="similarity">
    <text evidence="3 20">Belongs to the fatty acyl-CoA reductase family.</text>
</comment>
<keyword evidence="11 20" id="KW-0521">NADP</keyword>
<evidence type="ECO:0000256" key="14">
    <source>
        <dbReference type="ARBA" id="ARBA00023002"/>
    </source>
</evidence>
<keyword evidence="6 20" id="KW-0444">Lipid biosynthesis</keyword>
<dbReference type="SUPFAM" id="SSF51735">
    <property type="entry name" value="NAD(P)-binding Rossmann-fold domains"/>
    <property type="match status" value="1"/>
</dbReference>
<sequence length="689" mass="78566">MSIMKNVNCFMGSADDAKKMSITDFYKNQEIFITGGSGFIGKALIEKLLRSFPDFNKIFILLRPKKDKTADERLQELLDDIIFQRARDEQPESFKKIHAIAGDCSELGLSISSVDLKRIEDVTIIFHSAANVRFDNPFKDSVFVNLRGTHELLKIAEAMTKLKAFIHVSTLYSNLDQPHIYEKMFPSSVDWRTTIKLAEKLDSKMLDILFKKYSSNHPNTYTFAKSLSEHIVNDYRNKLPIIVYRVGMVINSVEEPLPGWLDNLNGPSGLLLVGSLGLLRVAYGNEDTKLNMIPCDATVHGLIISAYAVASTTTFARKLSESVVVLNSCTSKEYLVSFHDVFKDGRELAAKNPSEKMVWIPDGYITNCFFWYFLWFLIGQFSIAILIDTILRLKKGKPFLVKLQRRIFFSNTVLVKFMSTAWMPENDKYKTLSALITDEDKNKLNLRQDFRCDRNYMERSLHVHGYDLLKHAKEELTRFLTKNDVKTILFVPYAKMAHDKYTETIRKALNPWGYEVEGIHVKENASDAIRSAEAIFIGGGNTFLLLKTLYDLNLIEVIRETVLNKGTPYIGSSAGTNVATRSIHTTNDMPIACPPKFDALKLVPFNINPHYLEADVNSQHKGETRDERLNEFLEYQKRPVLGLREGTALVIYGDKVELIGDRKAKLFKPNYDPVEFNPPCDLSFLLKET</sequence>
<proteinExistence type="inferred from homology"/>
<evidence type="ECO:0000256" key="1">
    <source>
        <dbReference type="ARBA" id="ARBA00004141"/>
    </source>
</evidence>
<dbReference type="PANTHER" id="PTHR11011">
    <property type="entry name" value="MALE STERILITY PROTEIN 2-RELATED"/>
    <property type="match status" value="1"/>
</dbReference>
<comment type="similarity">
    <text evidence="4">Belongs to the peptidase S51 family.</text>
</comment>
<feature type="domain" description="Thioester reductase (TE)" evidence="21">
    <location>
        <begin position="33"/>
        <end position="299"/>
    </location>
</feature>
<dbReference type="AlphaFoldDB" id="A0A1A9X544"/>
<dbReference type="GO" id="GO:0005777">
    <property type="term" value="C:peroxisome"/>
    <property type="evidence" value="ECO:0007669"/>
    <property type="project" value="TreeGrafter"/>
</dbReference>
<dbReference type="SUPFAM" id="SSF52317">
    <property type="entry name" value="Class I glutamine amidotransferase-like"/>
    <property type="match status" value="1"/>
</dbReference>
<evidence type="ECO:0000256" key="17">
    <source>
        <dbReference type="ARBA" id="ARBA00050239"/>
    </source>
</evidence>
<keyword evidence="10" id="KW-0720">Serine protease</keyword>
<keyword evidence="23" id="KW-1185">Reference proteome</keyword>
<evidence type="ECO:0000256" key="20">
    <source>
        <dbReference type="RuleBase" id="RU363097"/>
    </source>
</evidence>
<evidence type="ECO:0000256" key="3">
    <source>
        <dbReference type="ARBA" id="ARBA00005928"/>
    </source>
</evidence>
<organism evidence="22 23">
    <name type="scientific">Glossina brevipalpis</name>
    <dbReference type="NCBI Taxonomy" id="37001"/>
    <lineage>
        <taxon>Eukaryota</taxon>
        <taxon>Metazoa</taxon>
        <taxon>Ecdysozoa</taxon>
        <taxon>Arthropoda</taxon>
        <taxon>Hexapoda</taxon>
        <taxon>Insecta</taxon>
        <taxon>Pterygota</taxon>
        <taxon>Neoptera</taxon>
        <taxon>Endopterygota</taxon>
        <taxon>Diptera</taxon>
        <taxon>Brachycera</taxon>
        <taxon>Muscomorpha</taxon>
        <taxon>Hippoboscoidea</taxon>
        <taxon>Glossinidae</taxon>
        <taxon>Glossina</taxon>
    </lineage>
</organism>
<evidence type="ECO:0000256" key="7">
    <source>
        <dbReference type="ARBA" id="ARBA00022670"/>
    </source>
</evidence>
<evidence type="ECO:0000256" key="2">
    <source>
        <dbReference type="ARBA" id="ARBA00004496"/>
    </source>
</evidence>
<keyword evidence="8 20" id="KW-0812">Transmembrane</keyword>
<evidence type="ECO:0000256" key="15">
    <source>
        <dbReference type="ARBA" id="ARBA00023098"/>
    </source>
</evidence>
<dbReference type="InterPro" id="IPR026055">
    <property type="entry name" value="FAR"/>
</dbReference>
<dbReference type="GO" id="GO:0016020">
    <property type="term" value="C:membrane"/>
    <property type="evidence" value="ECO:0007669"/>
    <property type="project" value="UniProtKB-SubCell"/>
</dbReference>
<evidence type="ECO:0000256" key="12">
    <source>
        <dbReference type="ARBA" id="ARBA00022989"/>
    </source>
</evidence>
<reference evidence="23" key="1">
    <citation type="submission" date="2014-03" db="EMBL/GenBank/DDBJ databases">
        <authorList>
            <person name="Aksoy S."/>
            <person name="Warren W."/>
            <person name="Wilson R.K."/>
        </authorList>
    </citation>
    <scope>NUCLEOTIDE SEQUENCE [LARGE SCALE GENOMIC DNA]</scope>
    <source>
        <strain evidence="23">IAEA</strain>
    </source>
</reference>
<name>A0A1A9X544_9MUSC</name>
<dbReference type="GO" id="GO:0035336">
    <property type="term" value="P:long-chain fatty-acyl-CoA metabolic process"/>
    <property type="evidence" value="ECO:0007669"/>
    <property type="project" value="TreeGrafter"/>
</dbReference>
<comment type="catalytic activity">
    <reaction evidence="17">
        <text>Dipeptidase E catalyzes the hydrolysis of dipeptides Asp-|-Xaa. It does not act on peptides with N-terminal Glu, Asn or Gln, nor does it cleave isoaspartyl peptides.</text>
        <dbReference type="EC" id="3.4.13.21"/>
    </reaction>
</comment>
<dbReference type="STRING" id="37001.A0A1A9X544"/>
<evidence type="ECO:0000256" key="11">
    <source>
        <dbReference type="ARBA" id="ARBA00022857"/>
    </source>
</evidence>
<dbReference type="NCBIfam" id="NF003642">
    <property type="entry name" value="PRK05282.1"/>
    <property type="match status" value="1"/>
</dbReference>
<keyword evidence="14 20" id="KW-0560">Oxidoreductase</keyword>
<dbReference type="InterPro" id="IPR005320">
    <property type="entry name" value="Peptidase_S51"/>
</dbReference>
<evidence type="ECO:0000256" key="8">
    <source>
        <dbReference type="ARBA" id="ARBA00022692"/>
    </source>
</evidence>
<dbReference type="PANTHER" id="PTHR11011:SF24">
    <property type="entry name" value="FATTY ACYL-COA REDUCTASE"/>
    <property type="match status" value="1"/>
</dbReference>
<keyword evidence="9" id="KW-0378">Hydrolase</keyword>
<feature type="transmembrane region" description="Helical" evidence="20">
    <location>
        <begin position="369"/>
        <end position="391"/>
    </location>
</feature>
<dbReference type="VEuPathDB" id="VectorBase:GBRI044594"/>
<dbReference type="GO" id="GO:0006508">
    <property type="term" value="P:proteolysis"/>
    <property type="evidence" value="ECO:0007669"/>
    <property type="project" value="UniProtKB-KW"/>
</dbReference>
<evidence type="ECO:0000256" key="4">
    <source>
        <dbReference type="ARBA" id="ARBA00006534"/>
    </source>
</evidence>
<keyword evidence="13" id="KW-0224">Dipeptidase</keyword>
<dbReference type="Pfam" id="PF07993">
    <property type="entry name" value="NAD_binding_4"/>
    <property type="match status" value="1"/>
</dbReference>
<evidence type="ECO:0000256" key="6">
    <source>
        <dbReference type="ARBA" id="ARBA00022516"/>
    </source>
</evidence>
<comment type="catalytic activity">
    <reaction evidence="18 20">
        <text>a long-chain fatty acyl-CoA + 2 NADPH + 2 H(+) = a long-chain primary fatty alcohol + 2 NADP(+) + CoA</text>
        <dbReference type="Rhea" id="RHEA:52716"/>
        <dbReference type="ChEBI" id="CHEBI:15378"/>
        <dbReference type="ChEBI" id="CHEBI:57287"/>
        <dbReference type="ChEBI" id="CHEBI:57783"/>
        <dbReference type="ChEBI" id="CHEBI:58349"/>
        <dbReference type="ChEBI" id="CHEBI:77396"/>
        <dbReference type="ChEBI" id="CHEBI:83139"/>
        <dbReference type="EC" id="1.2.1.84"/>
    </reaction>
</comment>
<evidence type="ECO:0000256" key="18">
    <source>
        <dbReference type="ARBA" id="ARBA00052530"/>
    </source>
</evidence>
<dbReference type="GO" id="GO:0102965">
    <property type="term" value="F:alcohol-forming long-chain fatty acyl-CoA reductase activity"/>
    <property type="evidence" value="ECO:0007669"/>
    <property type="project" value="UniProtKB-EC"/>
</dbReference>
<dbReference type="FunFam" id="3.40.50.720:FF:000143">
    <property type="entry name" value="Fatty acyl-CoA reductase"/>
    <property type="match status" value="1"/>
</dbReference>
<evidence type="ECO:0000313" key="22">
    <source>
        <dbReference type="EnsemblMetazoa" id="GBRI044594-PA"/>
    </source>
</evidence>
<comment type="function">
    <text evidence="19">Hydrolyzes dipeptides containing N-terminal aspartate residues.</text>
</comment>
<dbReference type="GO" id="GO:0008236">
    <property type="term" value="F:serine-type peptidase activity"/>
    <property type="evidence" value="ECO:0007669"/>
    <property type="project" value="UniProtKB-KW"/>
</dbReference>
<dbReference type="Pfam" id="PF03575">
    <property type="entry name" value="Peptidase_S51"/>
    <property type="match status" value="1"/>
</dbReference>
<dbReference type="CDD" id="cd03146">
    <property type="entry name" value="GAT1_Peptidase_E"/>
    <property type="match status" value="1"/>
</dbReference>
<evidence type="ECO:0000256" key="16">
    <source>
        <dbReference type="ARBA" id="ARBA00023136"/>
    </source>
</evidence>
<keyword evidence="7" id="KW-0645">Protease</keyword>
<dbReference type="EC" id="1.2.1.84" evidence="20"/>
<keyword evidence="12 20" id="KW-1133">Transmembrane helix</keyword>
<evidence type="ECO:0000256" key="13">
    <source>
        <dbReference type="ARBA" id="ARBA00022997"/>
    </source>
</evidence>
<dbReference type="GO" id="GO:0080019">
    <property type="term" value="F:alcohol-forming very long-chain fatty acyl-CoA reductase activity"/>
    <property type="evidence" value="ECO:0007669"/>
    <property type="project" value="InterPro"/>
</dbReference>
<evidence type="ECO:0000259" key="21">
    <source>
        <dbReference type="Pfam" id="PF07993"/>
    </source>
</evidence>